<comment type="subcellular location">
    <subcellularLocation>
        <location evidence="1">Membrane</location>
        <topology evidence="1">Multi-pass membrane protein</topology>
    </subcellularLocation>
</comment>
<protein>
    <submittedName>
        <fullName evidence="7">Integral membrane protein TerC family protein</fullName>
    </submittedName>
</protein>
<dbReference type="NCBIfam" id="TIGR03717">
    <property type="entry name" value="R_switched_YjbE"/>
    <property type="match status" value="1"/>
</dbReference>
<dbReference type="GO" id="GO:0016020">
    <property type="term" value="C:membrane"/>
    <property type="evidence" value="ECO:0007669"/>
    <property type="project" value="UniProtKB-SubCell"/>
</dbReference>
<comment type="similarity">
    <text evidence="2">Belongs to the TerC family.</text>
</comment>
<keyword evidence="8" id="KW-1185">Reference proteome</keyword>
<dbReference type="InterPro" id="IPR005496">
    <property type="entry name" value="Integral_membrane_TerC"/>
</dbReference>
<dbReference type="InterPro" id="IPR022301">
    <property type="entry name" value="Integral_membrane_YjbE"/>
</dbReference>
<dbReference type="PANTHER" id="PTHR30238:SF4">
    <property type="entry name" value="SLL1022 PROTEIN"/>
    <property type="match status" value="1"/>
</dbReference>
<dbReference type="KEGG" id="mana:MAMMFC1_00515"/>
<feature type="transmembrane region" description="Helical" evidence="6">
    <location>
        <begin position="126"/>
        <end position="147"/>
    </location>
</feature>
<feature type="transmembrane region" description="Helical" evidence="6">
    <location>
        <begin position="6"/>
        <end position="25"/>
    </location>
</feature>
<keyword evidence="3 6" id="KW-0812">Transmembrane</keyword>
<accession>A0A348AFM7</accession>
<dbReference type="Pfam" id="PF03741">
    <property type="entry name" value="TerC"/>
    <property type="match status" value="1"/>
</dbReference>
<evidence type="ECO:0000256" key="5">
    <source>
        <dbReference type="ARBA" id="ARBA00023136"/>
    </source>
</evidence>
<feature type="transmembrane region" description="Helical" evidence="6">
    <location>
        <begin position="64"/>
        <end position="82"/>
    </location>
</feature>
<evidence type="ECO:0000313" key="7">
    <source>
        <dbReference type="EMBL" id="BBB89875.1"/>
    </source>
</evidence>
<evidence type="ECO:0000256" key="3">
    <source>
        <dbReference type="ARBA" id="ARBA00022692"/>
    </source>
</evidence>
<feature type="transmembrane region" description="Helical" evidence="6">
    <location>
        <begin position="37"/>
        <end position="58"/>
    </location>
</feature>
<sequence>MVGLGSITLIDLILSGDNAVIIALASRNLPREQRKKAIIWGSVGAVALRILLTTVAAILLTIPYLQLAGGLALLCIAIALLAEKKDVVSCEQASTLTEAIKTILLADVIMSMDNVLAIAGASGGNIILLAVGLVMSIPLVVFGSGFVMKLMDRYPAIIYLGAAILGWTAAKMVVKDGFVKDALAPYALAIELLLTVGVLIVGHILKKKTYFGSN</sequence>
<name>A0A348AFM7_9FIRM</name>
<keyword evidence="4 6" id="KW-1133">Transmembrane helix</keyword>
<feature type="transmembrane region" description="Helical" evidence="6">
    <location>
        <begin position="154"/>
        <end position="174"/>
    </location>
</feature>
<feature type="transmembrane region" description="Helical" evidence="6">
    <location>
        <begin position="103"/>
        <end position="120"/>
    </location>
</feature>
<evidence type="ECO:0000256" key="1">
    <source>
        <dbReference type="ARBA" id="ARBA00004141"/>
    </source>
</evidence>
<evidence type="ECO:0000256" key="2">
    <source>
        <dbReference type="ARBA" id="ARBA00007511"/>
    </source>
</evidence>
<dbReference type="PANTHER" id="PTHR30238">
    <property type="entry name" value="MEMBRANE BOUND PREDICTED REDOX MODULATOR"/>
    <property type="match status" value="1"/>
</dbReference>
<dbReference type="AlphaFoldDB" id="A0A348AFM7"/>
<organism evidence="7 8">
    <name type="scientific">Methylomusa anaerophila</name>
    <dbReference type="NCBI Taxonomy" id="1930071"/>
    <lineage>
        <taxon>Bacteria</taxon>
        <taxon>Bacillati</taxon>
        <taxon>Bacillota</taxon>
        <taxon>Negativicutes</taxon>
        <taxon>Selenomonadales</taxon>
        <taxon>Sporomusaceae</taxon>
        <taxon>Methylomusa</taxon>
    </lineage>
</organism>
<dbReference type="Proteomes" id="UP000276437">
    <property type="component" value="Chromosome"/>
</dbReference>
<proteinExistence type="inferred from homology"/>
<reference evidence="7 8" key="1">
    <citation type="journal article" date="2018" name="Int. J. Syst. Evol. Microbiol.">
        <title>Methylomusa anaerophila gen. nov., sp. nov., an anaerobic methanol-utilizing bacterium isolated from a microbial fuel cell.</title>
        <authorList>
            <person name="Amano N."/>
            <person name="Yamamuro A."/>
            <person name="Miyahara M."/>
            <person name="Kouzuma A."/>
            <person name="Abe T."/>
            <person name="Watanabe K."/>
        </authorList>
    </citation>
    <scope>NUCLEOTIDE SEQUENCE [LARGE SCALE GENOMIC DNA]</scope>
    <source>
        <strain evidence="7 8">MMFC1</strain>
    </source>
</reference>
<evidence type="ECO:0000313" key="8">
    <source>
        <dbReference type="Proteomes" id="UP000276437"/>
    </source>
</evidence>
<evidence type="ECO:0000256" key="4">
    <source>
        <dbReference type="ARBA" id="ARBA00022989"/>
    </source>
</evidence>
<dbReference type="EMBL" id="AP018449">
    <property type="protein sequence ID" value="BBB89875.1"/>
    <property type="molecule type" value="Genomic_DNA"/>
</dbReference>
<gene>
    <name evidence="7" type="ORF">MAMMFC1_00515</name>
</gene>
<feature type="transmembrane region" description="Helical" evidence="6">
    <location>
        <begin position="186"/>
        <end position="205"/>
    </location>
</feature>
<keyword evidence="5 6" id="KW-0472">Membrane</keyword>
<evidence type="ECO:0000256" key="6">
    <source>
        <dbReference type="SAM" id="Phobius"/>
    </source>
</evidence>